<keyword evidence="1" id="KW-0732">Signal</keyword>
<dbReference type="RefSeq" id="WP_373655213.1">
    <property type="nucleotide sequence ID" value="NZ_JBGUAW010000004.1"/>
</dbReference>
<sequence length="142" mass="15692">MKVITGLAFAAALSLPAGAHAAGSMEDLDRNLASAQEYGITQFTELDFEDNGAVEVEGWLDDQWHAEVRIENSGEVGHEEREKRVDGPWGMTAEQVRQLAEKATQKGVTKLEEIQMTPNGYVEVEGDDDRGEELDLRFRAAE</sequence>
<keyword evidence="3" id="KW-1185">Reference proteome</keyword>
<organism evidence="2 3">
    <name type="scientific">Thiohalorhabdus methylotrophus</name>
    <dbReference type="NCBI Taxonomy" id="3242694"/>
    <lineage>
        <taxon>Bacteria</taxon>
        <taxon>Pseudomonadati</taxon>
        <taxon>Pseudomonadota</taxon>
        <taxon>Gammaproteobacteria</taxon>
        <taxon>Thiohalorhabdales</taxon>
        <taxon>Thiohalorhabdaceae</taxon>
        <taxon>Thiohalorhabdus</taxon>
    </lineage>
</organism>
<evidence type="ECO:0000313" key="2">
    <source>
        <dbReference type="EMBL" id="MFA9460426.1"/>
    </source>
</evidence>
<proteinExistence type="predicted"/>
<evidence type="ECO:0000313" key="3">
    <source>
        <dbReference type="Proteomes" id="UP001575181"/>
    </source>
</evidence>
<protein>
    <recommendedName>
        <fullName evidence="4">YpeB-like protein with protease inhibitory function</fullName>
    </recommendedName>
</protein>
<dbReference type="EMBL" id="JBGUAW010000004">
    <property type="protein sequence ID" value="MFA9460426.1"/>
    <property type="molecule type" value="Genomic_DNA"/>
</dbReference>
<gene>
    <name evidence="2" type="ORF">ACERLL_06240</name>
</gene>
<dbReference type="Proteomes" id="UP001575181">
    <property type="component" value="Unassembled WGS sequence"/>
</dbReference>
<accession>A0ABV4TSX1</accession>
<evidence type="ECO:0000256" key="1">
    <source>
        <dbReference type="SAM" id="SignalP"/>
    </source>
</evidence>
<feature type="signal peptide" evidence="1">
    <location>
        <begin position="1"/>
        <end position="21"/>
    </location>
</feature>
<evidence type="ECO:0008006" key="4">
    <source>
        <dbReference type="Google" id="ProtNLM"/>
    </source>
</evidence>
<comment type="caution">
    <text evidence="2">The sequence shown here is derived from an EMBL/GenBank/DDBJ whole genome shotgun (WGS) entry which is preliminary data.</text>
</comment>
<feature type="chain" id="PRO_5045729456" description="YpeB-like protein with protease inhibitory function" evidence="1">
    <location>
        <begin position="22"/>
        <end position="142"/>
    </location>
</feature>
<name>A0ABV4TSX1_9GAMM</name>
<reference evidence="2 3" key="1">
    <citation type="submission" date="2024-08" db="EMBL/GenBank/DDBJ databases">
        <title>Whole-genome sequencing of halo(alkali)philic microorganisms from hypersaline lakes.</title>
        <authorList>
            <person name="Sorokin D.Y."/>
            <person name="Merkel A.Y."/>
            <person name="Messina E."/>
            <person name="Yakimov M."/>
        </authorList>
    </citation>
    <scope>NUCLEOTIDE SEQUENCE [LARGE SCALE GENOMIC DNA]</scope>
    <source>
        <strain evidence="2 3">Cl-TMA</strain>
    </source>
</reference>